<dbReference type="AlphaFoldDB" id="K9UR24"/>
<geneLocation type="plasmid" evidence="1 2">
    <name>pCHA6605.01</name>
</geneLocation>
<accession>K9UR24</accession>
<dbReference type="KEGG" id="cmp:Cha6605_6309"/>
<name>K9UR24_CHAP6</name>
<reference evidence="1 2" key="1">
    <citation type="submission" date="2012-05" db="EMBL/GenBank/DDBJ databases">
        <title>Noncontiguous Finished plasmid 1 of genome of Chamaesiphon sp. PCC 6605.</title>
        <authorList>
            <consortium name="US DOE Joint Genome Institute"/>
            <person name="Gugger M."/>
            <person name="Coursin T."/>
            <person name="Rippka R."/>
            <person name="Tandeau De Marsac N."/>
            <person name="Huntemann M."/>
            <person name="Wei C.-L."/>
            <person name="Han J."/>
            <person name="Detter J.C."/>
            <person name="Han C."/>
            <person name="Tapia R."/>
            <person name="Chen A."/>
            <person name="Kyrpides N."/>
            <person name="Mavromatis K."/>
            <person name="Markowitz V."/>
            <person name="Szeto E."/>
            <person name="Ivanova N."/>
            <person name="Pagani I."/>
            <person name="Pati A."/>
            <person name="Goodwin L."/>
            <person name="Nordberg H.P."/>
            <person name="Cantor M.N."/>
            <person name="Hua S.X."/>
            <person name="Woyke T."/>
            <person name="Kerfeld C.A."/>
        </authorList>
    </citation>
    <scope>NUCLEOTIDE SEQUENCE [LARGE SCALE GENOMIC DNA]</scope>
    <source>
        <strain evidence="2">ATCC 27169 / PCC 6605</strain>
        <plasmid evidence="2">Plasmid pCHA6605.01</plasmid>
    </source>
</reference>
<dbReference type="HOGENOM" id="CLU_665141_0_0_3"/>
<dbReference type="RefSeq" id="WP_015329017.1">
    <property type="nucleotide sequence ID" value="NC_020053.1"/>
</dbReference>
<sequence>MSALTLLGNIRSPLGDAQASAAATGSVTTTTTQTVEIDGIKVPIPPQNTTTVVNGTTVPNPTTVTPAVTAPTATTKPAANGIIPPDIGKTVGTTAQGMVTTTVTNAGTGAIQSGERSLTTTATQQTAEISNTLNKIPFVGGIANGLMKEKIAAGIGDLSKIANTKFMEMMNDPNNPLGGIGKTIAGFFGGGGGGNPNNASSQATAQTTAIEATTDSYGKGATQAATILSKQANPNIGSINTTLASTTPASDIASTVTNTQAQQDVAKIALNTNPANGSLTQLDAISTTSSKVIAESANGVSGQAALRSRVLGSGLNAAGMQYQAAQTYDNSLDQLNAISQQLGQHGAISAESVRIAAEQRTLSAAQLAQASTDAAARIRRQETEDRASKRLTDEVQNTNSIIQGMVGAVKSKK</sequence>
<evidence type="ECO:0000313" key="1">
    <source>
        <dbReference type="EMBL" id="AFY97133.1"/>
    </source>
</evidence>
<dbReference type="OrthoDB" id="9823270at2"/>
<keyword evidence="1" id="KW-0614">Plasmid</keyword>
<protein>
    <submittedName>
        <fullName evidence="1">Uncharacterized protein</fullName>
    </submittedName>
</protein>
<keyword evidence="2" id="KW-1185">Reference proteome</keyword>
<proteinExistence type="predicted"/>
<evidence type="ECO:0000313" key="2">
    <source>
        <dbReference type="Proteomes" id="UP000010366"/>
    </source>
</evidence>
<dbReference type="Proteomes" id="UP000010366">
    <property type="component" value="Plasmid pCHA6605.01"/>
</dbReference>
<dbReference type="EMBL" id="CP003601">
    <property type="protein sequence ID" value="AFY97133.1"/>
    <property type="molecule type" value="Genomic_DNA"/>
</dbReference>
<organism evidence="1 2">
    <name type="scientific">Chamaesiphon minutus (strain ATCC 27169 / PCC 6605)</name>
    <dbReference type="NCBI Taxonomy" id="1173020"/>
    <lineage>
        <taxon>Bacteria</taxon>
        <taxon>Bacillati</taxon>
        <taxon>Cyanobacteriota</taxon>
        <taxon>Cyanophyceae</taxon>
        <taxon>Gomontiellales</taxon>
        <taxon>Chamaesiphonaceae</taxon>
        <taxon>Chamaesiphon</taxon>
    </lineage>
</organism>
<dbReference type="PATRIC" id="fig|1173020.3.peg.7231"/>
<gene>
    <name evidence="1" type="ORF">Cha6605_6309</name>
</gene>